<dbReference type="EMBL" id="BHYM01000013">
    <property type="protein sequence ID" value="GCE37863.1"/>
    <property type="molecule type" value="Genomic_DNA"/>
</dbReference>
<reference evidence="1 2" key="1">
    <citation type="submission" date="2018-11" db="EMBL/GenBank/DDBJ databases">
        <title>Microbial catabolism of amino acid.</title>
        <authorList>
            <person name="Hibi M."/>
            <person name="Ogawa J."/>
        </authorList>
    </citation>
    <scope>NUCLEOTIDE SEQUENCE [LARGE SCALE GENOMIC DNA]</scope>
    <source>
        <strain evidence="1 2">C31-06</strain>
    </source>
</reference>
<gene>
    <name evidence="1" type="ORF">Rhow_000747</name>
</gene>
<name>A0A402C2J6_RHOWR</name>
<evidence type="ECO:0000313" key="1">
    <source>
        <dbReference type="EMBL" id="GCE37863.1"/>
    </source>
</evidence>
<proteinExistence type="predicted"/>
<dbReference type="AlphaFoldDB" id="A0A402C2J6"/>
<sequence length="39" mass="4407">MHFAERDEPSAVDDREDIPSVLVAAGGGHHAVRWRLRRP</sequence>
<keyword evidence="2" id="KW-1185">Reference proteome</keyword>
<organism evidence="1 2">
    <name type="scientific">Rhodococcus wratislaviensis</name>
    <name type="common">Tsukamurella wratislaviensis</name>
    <dbReference type="NCBI Taxonomy" id="44752"/>
    <lineage>
        <taxon>Bacteria</taxon>
        <taxon>Bacillati</taxon>
        <taxon>Actinomycetota</taxon>
        <taxon>Actinomycetes</taxon>
        <taxon>Mycobacteriales</taxon>
        <taxon>Nocardiaceae</taxon>
        <taxon>Rhodococcus</taxon>
    </lineage>
</organism>
<evidence type="ECO:0000313" key="2">
    <source>
        <dbReference type="Proteomes" id="UP000287519"/>
    </source>
</evidence>
<dbReference type="Proteomes" id="UP000287519">
    <property type="component" value="Unassembled WGS sequence"/>
</dbReference>
<comment type="caution">
    <text evidence="1">The sequence shown here is derived from an EMBL/GenBank/DDBJ whole genome shotgun (WGS) entry which is preliminary data.</text>
</comment>
<accession>A0A402C2J6</accession>
<protein>
    <submittedName>
        <fullName evidence="1">Uncharacterized protein</fullName>
    </submittedName>
</protein>